<dbReference type="InterPro" id="IPR019734">
    <property type="entry name" value="TPR_rpt"/>
</dbReference>
<dbReference type="InterPro" id="IPR011990">
    <property type="entry name" value="TPR-like_helical_dom_sf"/>
</dbReference>
<reference evidence="3" key="1">
    <citation type="submission" date="2019-02" db="EMBL/GenBank/DDBJ databases">
        <authorList>
            <person name="Gruber-Vodicka R. H."/>
            <person name="Seah K. B. B."/>
        </authorList>
    </citation>
    <scope>NUCLEOTIDE SEQUENCE</scope>
    <source>
        <strain evidence="3">BECK_M7</strain>
    </source>
</reference>
<feature type="region of interest" description="Disordered" evidence="1">
    <location>
        <begin position="179"/>
        <end position="201"/>
    </location>
</feature>
<gene>
    <name evidence="3" type="ORF">BECKLFY1418B_GA0070995_100817</name>
</gene>
<accession>A0A450U7V8</accession>
<dbReference type="Pfam" id="PF13424">
    <property type="entry name" value="TPR_12"/>
    <property type="match status" value="1"/>
</dbReference>
<dbReference type="SMART" id="SM00028">
    <property type="entry name" value="TPR"/>
    <property type="match status" value="2"/>
</dbReference>
<dbReference type="PANTHER" id="PTHR47691">
    <property type="entry name" value="REGULATOR-RELATED"/>
    <property type="match status" value="1"/>
</dbReference>
<keyword evidence="2" id="KW-0812">Transmembrane</keyword>
<dbReference type="SUPFAM" id="SSF48452">
    <property type="entry name" value="TPR-like"/>
    <property type="match status" value="1"/>
</dbReference>
<evidence type="ECO:0000256" key="1">
    <source>
        <dbReference type="SAM" id="MobiDB-lite"/>
    </source>
</evidence>
<keyword evidence="2" id="KW-1133">Transmembrane helix</keyword>
<dbReference type="EMBL" id="CAADFF010000008">
    <property type="protein sequence ID" value="VFJ87846.1"/>
    <property type="molecule type" value="Genomic_DNA"/>
</dbReference>
<sequence>MTLSLKKILAVGMGVVIPVSITAILYVIRQPTVQGIANKESLMMRLNELGSAALAEGRLEVAKDYHQRAPMIGKELDDERGIAISLIDLGLVANLRKKTGKAEEYYQQAFTIREKSGYKEGLARSLFGFGLLSLNRKDPATARDHFQRSLRLFDEVGATLESEDVRSFMRKELNSQLMPPEQARESCLFGPERGLDRPGAE</sequence>
<keyword evidence="2" id="KW-0472">Membrane</keyword>
<name>A0A450U7V8_9GAMM</name>
<organism evidence="3">
    <name type="scientific">Candidatus Kentrum sp. LFY</name>
    <dbReference type="NCBI Taxonomy" id="2126342"/>
    <lineage>
        <taxon>Bacteria</taxon>
        <taxon>Pseudomonadati</taxon>
        <taxon>Pseudomonadota</taxon>
        <taxon>Gammaproteobacteria</taxon>
        <taxon>Candidatus Kentrum</taxon>
    </lineage>
</organism>
<evidence type="ECO:0000313" key="3">
    <source>
        <dbReference type="EMBL" id="VFJ87846.1"/>
    </source>
</evidence>
<dbReference type="AlphaFoldDB" id="A0A450U7V8"/>
<dbReference type="PANTHER" id="PTHR47691:SF3">
    <property type="entry name" value="HTH-TYPE TRANSCRIPTIONAL REGULATOR RV0890C-RELATED"/>
    <property type="match status" value="1"/>
</dbReference>
<proteinExistence type="predicted"/>
<protein>
    <submittedName>
        <fullName evidence="3">Tetratricopeptide repeat-containing protein</fullName>
    </submittedName>
</protein>
<dbReference type="Gene3D" id="1.25.40.10">
    <property type="entry name" value="Tetratricopeptide repeat domain"/>
    <property type="match status" value="1"/>
</dbReference>
<feature type="transmembrane region" description="Helical" evidence="2">
    <location>
        <begin position="7"/>
        <end position="28"/>
    </location>
</feature>
<evidence type="ECO:0000256" key="2">
    <source>
        <dbReference type="SAM" id="Phobius"/>
    </source>
</evidence>